<gene>
    <name evidence="2" type="ORF">OTU49_000378</name>
</gene>
<name>A0AAW0XYR9_CHEQU</name>
<dbReference type="AlphaFoldDB" id="A0AAW0XYR9"/>
<dbReference type="Proteomes" id="UP001445076">
    <property type="component" value="Unassembled WGS sequence"/>
</dbReference>
<feature type="chain" id="PRO_5043665263" evidence="1">
    <location>
        <begin position="25"/>
        <end position="234"/>
    </location>
</feature>
<keyword evidence="1" id="KW-0732">Signal</keyword>
<feature type="signal peptide" evidence="1">
    <location>
        <begin position="1"/>
        <end position="24"/>
    </location>
</feature>
<protein>
    <submittedName>
        <fullName evidence="2">Uncharacterized protein</fullName>
    </submittedName>
</protein>
<proteinExistence type="predicted"/>
<accession>A0AAW0XYR9</accession>
<sequence>SMKTTLTLAPLVLALALHLTSTQAAKAGFRREGRSVRTCLRIFCDHNETCFDCAKSAFWENKESVRECVNAFEKDCDRMPSTELHVLKQCVVKANPMISNCFVGVLSMLHRVAGQLSPPCVSNLHPGVSNLHPGVSNLRPGVGNLHPGISNLHPALQTGFHNRKPGVSTLQPGMSTLQPGITSLPPSISSLHPTAITVQPPSVGTHTSPTGDFLTTTFPTTIADTNRPPWFSHF</sequence>
<feature type="non-terminal residue" evidence="2">
    <location>
        <position position="1"/>
    </location>
</feature>
<reference evidence="2 3" key="1">
    <citation type="journal article" date="2024" name="BMC Genomics">
        <title>Genome assembly of redclaw crayfish (Cherax quadricarinatus) provides insights into its immune adaptation and hypoxia tolerance.</title>
        <authorList>
            <person name="Liu Z."/>
            <person name="Zheng J."/>
            <person name="Li H."/>
            <person name="Fang K."/>
            <person name="Wang S."/>
            <person name="He J."/>
            <person name="Zhou D."/>
            <person name="Weng S."/>
            <person name="Chi M."/>
            <person name="Gu Z."/>
            <person name="He J."/>
            <person name="Li F."/>
            <person name="Wang M."/>
        </authorList>
    </citation>
    <scope>NUCLEOTIDE SEQUENCE [LARGE SCALE GENOMIC DNA]</scope>
    <source>
        <strain evidence="2">ZL_2023a</strain>
    </source>
</reference>
<evidence type="ECO:0000313" key="3">
    <source>
        <dbReference type="Proteomes" id="UP001445076"/>
    </source>
</evidence>
<evidence type="ECO:0000256" key="1">
    <source>
        <dbReference type="SAM" id="SignalP"/>
    </source>
</evidence>
<keyword evidence="3" id="KW-1185">Reference proteome</keyword>
<comment type="caution">
    <text evidence="2">The sequence shown here is derived from an EMBL/GenBank/DDBJ whole genome shotgun (WGS) entry which is preliminary data.</text>
</comment>
<organism evidence="2 3">
    <name type="scientific">Cherax quadricarinatus</name>
    <name type="common">Australian red claw crayfish</name>
    <dbReference type="NCBI Taxonomy" id="27406"/>
    <lineage>
        <taxon>Eukaryota</taxon>
        <taxon>Metazoa</taxon>
        <taxon>Ecdysozoa</taxon>
        <taxon>Arthropoda</taxon>
        <taxon>Crustacea</taxon>
        <taxon>Multicrustacea</taxon>
        <taxon>Malacostraca</taxon>
        <taxon>Eumalacostraca</taxon>
        <taxon>Eucarida</taxon>
        <taxon>Decapoda</taxon>
        <taxon>Pleocyemata</taxon>
        <taxon>Astacidea</taxon>
        <taxon>Parastacoidea</taxon>
        <taxon>Parastacidae</taxon>
        <taxon>Cherax</taxon>
    </lineage>
</organism>
<dbReference type="EMBL" id="JARKIK010000020">
    <property type="protein sequence ID" value="KAK8744976.1"/>
    <property type="molecule type" value="Genomic_DNA"/>
</dbReference>
<evidence type="ECO:0000313" key="2">
    <source>
        <dbReference type="EMBL" id="KAK8744976.1"/>
    </source>
</evidence>